<dbReference type="GO" id="GO:0005886">
    <property type="term" value="C:plasma membrane"/>
    <property type="evidence" value="ECO:0007669"/>
    <property type="project" value="TreeGrafter"/>
</dbReference>
<proteinExistence type="inferred from homology"/>
<name>A0A7R9D5D7_TIMPO</name>
<dbReference type="PANTHER" id="PTHR11616">
    <property type="entry name" value="SODIUM/CHLORIDE DEPENDENT TRANSPORTER"/>
    <property type="match status" value="1"/>
</dbReference>
<comment type="similarity">
    <text evidence="2">Belongs to the sodium:neurotransmitter symporter (SNF) (TC 2.A.22) family.</text>
</comment>
<organism evidence="8">
    <name type="scientific">Timema poppense</name>
    <name type="common">Walking stick</name>
    <dbReference type="NCBI Taxonomy" id="170557"/>
    <lineage>
        <taxon>Eukaryota</taxon>
        <taxon>Metazoa</taxon>
        <taxon>Ecdysozoa</taxon>
        <taxon>Arthropoda</taxon>
        <taxon>Hexapoda</taxon>
        <taxon>Insecta</taxon>
        <taxon>Pterygota</taxon>
        <taxon>Neoptera</taxon>
        <taxon>Polyneoptera</taxon>
        <taxon>Phasmatodea</taxon>
        <taxon>Timematodea</taxon>
        <taxon>Timematoidea</taxon>
        <taxon>Timematidae</taxon>
        <taxon>Timema</taxon>
    </lineage>
</organism>
<keyword evidence="5" id="KW-0769">Symport</keyword>
<accession>A0A7R9D5D7</accession>
<keyword evidence="7" id="KW-0472">Membrane</keyword>
<reference evidence="8" key="1">
    <citation type="submission" date="2020-11" db="EMBL/GenBank/DDBJ databases">
        <authorList>
            <person name="Tran Van P."/>
        </authorList>
    </citation>
    <scope>NUCLEOTIDE SEQUENCE</scope>
</reference>
<evidence type="ECO:0000256" key="6">
    <source>
        <dbReference type="ARBA" id="ARBA00022989"/>
    </source>
</evidence>
<dbReference type="PROSITE" id="PS50267">
    <property type="entry name" value="NA_NEUROTRAN_SYMP_3"/>
    <property type="match status" value="1"/>
</dbReference>
<evidence type="ECO:0000256" key="4">
    <source>
        <dbReference type="ARBA" id="ARBA00022692"/>
    </source>
</evidence>
<dbReference type="GO" id="GO:0035725">
    <property type="term" value="P:sodium ion transmembrane transport"/>
    <property type="evidence" value="ECO:0007669"/>
    <property type="project" value="TreeGrafter"/>
</dbReference>
<evidence type="ECO:0000256" key="2">
    <source>
        <dbReference type="ARBA" id="ARBA00006459"/>
    </source>
</evidence>
<dbReference type="AlphaFoldDB" id="A0A7R9D5D7"/>
<dbReference type="InterPro" id="IPR000175">
    <property type="entry name" value="Na/ntran_symport"/>
</dbReference>
<dbReference type="EMBL" id="OD003707">
    <property type="protein sequence ID" value="CAD7408431.1"/>
    <property type="molecule type" value="Genomic_DNA"/>
</dbReference>
<dbReference type="GO" id="GO:0006865">
    <property type="term" value="P:amino acid transport"/>
    <property type="evidence" value="ECO:0007669"/>
    <property type="project" value="TreeGrafter"/>
</dbReference>
<evidence type="ECO:0000256" key="7">
    <source>
        <dbReference type="ARBA" id="ARBA00023136"/>
    </source>
</evidence>
<sequence length="160" mass="18178">MWPLECKAQGNCPLPATPNSRRVPGYRCWLRNYDDSLLLGRLLLHHHRLDDFLPDCSPLLDCLAYLGKTAVKSFSLVADNWWNTANCYTSGTNATMNHTLHHIHTTTPVEEYWEKRVLQITDGIENIGGMQWELLGCLTLGWALVYLIICRGLHSSGKAR</sequence>
<evidence type="ECO:0000256" key="1">
    <source>
        <dbReference type="ARBA" id="ARBA00004141"/>
    </source>
</evidence>
<dbReference type="Pfam" id="PF00209">
    <property type="entry name" value="SNF"/>
    <property type="match status" value="1"/>
</dbReference>
<keyword evidence="4" id="KW-0812">Transmembrane</keyword>
<protein>
    <submittedName>
        <fullName evidence="8">Uncharacterized protein</fullName>
    </submittedName>
</protein>
<keyword evidence="6" id="KW-1133">Transmembrane helix</keyword>
<gene>
    <name evidence="8" type="ORF">TPSB3V08_LOCUS6364</name>
</gene>
<dbReference type="InterPro" id="IPR037272">
    <property type="entry name" value="SNS_sf"/>
</dbReference>
<evidence type="ECO:0000256" key="3">
    <source>
        <dbReference type="ARBA" id="ARBA00022448"/>
    </source>
</evidence>
<comment type="subcellular location">
    <subcellularLocation>
        <location evidence="1">Membrane</location>
        <topology evidence="1">Multi-pass membrane protein</topology>
    </subcellularLocation>
</comment>
<dbReference type="PANTHER" id="PTHR11616:SF254">
    <property type="entry name" value="TRANSPORTER"/>
    <property type="match status" value="1"/>
</dbReference>
<evidence type="ECO:0000313" key="8">
    <source>
        <dbReference type="EMBL" id="CAD7408431.1"/>
    </source>
</evidence>
<keyword evidence="3" id="KW-0813">Transport</keyword>
<dbReference type="SUPFAM" id="SSF161070">
    <property type="entry name" value="SNF-like"/>
    <property type="match status" value="1"/>
</dbReference>
<evidence type="ECO:0000256" key="5">
    <source>
        <dbReference type="ARBA" id="ARBA00022847"/>
    </source>
</evidence>
<dbReference type="GO" id="GO:0015293">
    <property type="term" value="F:symporter activity"/>
    <property type="evidence" value="ECO:0007669"/>
    <property type="project" value="UniProtKB-KW"/>
</dbReference>